<dbReference type="AlphaFoldDB" id="A0A382XS78"/>
<feature type="non-terminal residue" evidence="9">
    <location>
        <position position="160"/>
    </location>
</feature>
<dbReference type="PANTHER" id="PTHR30473:SF1">
    <property type="entry name" value="PHOH-LIKE PROTEIN"/>
    <property type="match status" value="1"/>
</dbReference>
<evidence type="ECO:0000256" key="7">
    <source>
        <dbReference type="SAM" id="Coils"/>
    </source>
</evidence>
<organism evidence="9">
    <name type="scientific">marine metagenome</name>
    <dbReference type="NCBI Taxonomy" id="408172"/>
    <lineage>
        <taxon>unclassified sequences</taxon>
        <taxon>metagenomes</taxon>
        <taxon>ecological metagenomes</taxon>
    </lineage>
</organism>
<dbReference type="EMBL" id="UINC01169793">
    <property type="protein sequence ID" value="SVD73505.1"/>
    <property type="molecule type" value="Genomic_DNA"/>
</dbReference>
<keyword evidence="7" id="KW-0175">Coiled coil</keyword>
<evidence type="ECO:0000256" key="5">
    <source>
        <dbReference type="ARBA" id="ARBA00022840"/>
    </source>
</evidence>
<name>A0A382XS78_9ZZZZ</name>
<dbReference type="Gene3D" id="3.40.50.300">
    <property type="entry name" value="P-loop containing nucleotide triphosphate hydrolases"/>
    <property type="match status" value="1"/>
</dbReference>
<keyword evidence="4" id="KW-0547">Nucleotide-binding</keyword>
<evidence type="ECO:0000256" key="1">
    <source>
        <dbReference type="ARBA" id="ARBA00004496"/>
    </source>
</evidence>
<gene>
    <name evidence="9" type="ORF">METZ01_LOCUS426359</name>
</gene>
<evidence type="ECO:0000256" key="4">
    <source>
        <dbReference type="ARBA" id="ARBA00022741"/>
    </source>
</evidence>
<dbReference type="GO" id="GO:0005829">
    <property type="term" value="C:cytosol"/>
    <property type="evidence" value="ECO:0007669"/>
    <property type="project" value="TreeGrafter"/>
</dbReference>
<dbReference type="InterPro" id="IPR051451">
    <property type="entry name" value="PhoH2-like"/>
</dbReference>
<feature type="coiled-coil region" evidence="7">
    <location>
        <begin position="47"/>
        <end position="78"/>
    </location>
</feature>
<evidence type="ECO:0000259" key="8">
    <source>
        <dbReference type="Pfam" id="PF02562"/>
    </source>
</evidence>
<dbReference type="InterPro" id="IPR003714">
    <property type="entry name" value="PhoH"/>
</dbReference>
<feature type="domain" description="PhoH-like protein" evidence="8">
    <location>
        <begin position="107"/>
        <end position="159"/>
    </location>
</feature>
<dbReference type="GO" id="GO:0005524">
    <property type="term" value="F:ATP binding"/>
    <property type="evidence" value="ECO:0007669"/>
    <property type="project" value="UniProtKB-KW"/>
</dbReference>
<sequence>MTAGFIHIEFDDNHILSSLFGVNDSNIRILEKINEVKIEYRGNKVKIVGKKNSIEETRRELENLFEEAKKGIEIDEEKIKDTKSLLSLGMNNSSQLDLFIQTKKRKIIPRSTNQKRYFELLNKKNIVFAVGPAGTGKTFLAVAKAVAALNKGLVKKIILS</sequence>
<accession>A0A382XS78</accession>
<comment type="similarity">
    <text evidence="2">Belongs to the PhoH family.</text>
</comment>
<keyword evidence="5" id="KW-0067">ATP-binding</keyword>
<protein>
    <recommendedName>
        <fullName evidence="6">PhoH-like protein</fullName>
    </recommendedName>
</protein>
<keyword evidence="3" id="KW-0963">Cytoplasm</keyword>
<dbReference type="Pfam" id="PF02562">
    <property type="entry name" value="PhoH"/>
    <property type="match status" value="1"/>
</dbReference>
<dbReference type="SUPFAM" id="SSF52540">
    <property type="entry name" value="P-loop containing nucleoside triphosphate hydrolases"/>
    <property type="match status" value="1"/>
</dbReference>
<proteinExistence type="inferred from homology"/>
<evidence type="ECO:0000256" key="2">
    <source>
        <dbReference type="ARBA" id="ARBA00010393"/>
    </source>
</evidence>
<dbReference type="InterPro" id="IPR027417">
    <property type="entry name" value="P-loop_NTPase"/>
</dbReference>
<reference evidence="9" key="1">
    <citation type="submission" date="2018-05" db="EMBL/GenBank/DDBJ databases">
        <authorList>
            <person name="Lanie J.A."/>
            <person name="Ng W.-L."/>
            <person name="Kazmierczak K.M."/>
            <person name="Andrzejewski T.M."/>
            <person name="Davidsen T.M."/>
            <person name="Wayne K.J."/>
            <person name="Tettelin H."/>
            <person name="Glass J.I."/>
            <person name="Rusch D."/>
            <person name="Podicherti R."/>
            <person name="Tsui H.-C.T."/>
            <person name="Winkler M.E."/>
        </authorList>
    </citation>
    <scope>NUCLEOTIDE SEQUENCE</scope>
</reference>
<evidence type="ECO:0000313" key="9">
    <source>
        <dbReference type="EMBL" id="SVD73505.1"/>
    </source>
</evidence>
<evidence type="ECO:0000256" key="3">
    <source>
        <dbReference type="ARBA" id="ARBA00022490"/>
    </source>
</evidence>
<dbReference type="PANTHER" id="PTHR30473">
    <property type="entry name" value="PROTEIN PHOH"/>
    <property type="match status" value="1"/>
</dbReference>
<comment type="subcellular location">
    <subcellularLocation>
        <location evidence="1">Cytoplasm</location>
    </subcellularLocation>
</comment>
<evidence type="ECO:0000256" key="6">
    <source>
        <dbReference type="ARBA" id="ARBA00039970"/>
    </source>
</evidence>